<feature type="domain" description="Sphingolipid delta4-desaturase N-terminal" evidence="3">
    <location>
        <begin position="35"/>
        <end position="73"/>
    </location>
</feature>
<feature type="transmembrane region" description="Helical" evidence="2">
    <location>
        <begin position="135"/>
        <end position="153"/>
    </location>
</feature>
<comment type="caution">
    <text evidence="4">The sequence shown here is derived from an EMBL/GenBank/DDBJ whole genome shotgun (WGS) entry which is preliminary data.</text>
</comment>
<dbReference type="GO" id="GO:0046513">
    <property type="term" value="P:ceramide biosynthetic process"/>
    <property type="evidence" value="ECO:0007669"/>
    <property type="project" value="TreeGrafter"/>
</dbReference>
<sequence>MPPHSIDTAVSAAAAVRDDPRHPLYLGKWKQHQKPEVKNFIHDNLEEPHRKRQKAILAKHPEVRQLYGNEPLTAVIGAAATFVQLATAYAIGCVWTDLHWSAVLAIAYLLGGTISALYGVIIHEAGHNLVFKRSFYNRLTGLMVNLPMVVPISQSFRRYHLEHHQFQGVEGMDPDLPLDMEIDLIHNNPLLKTLWVFCYSAMYVVRGLAMKKQPQRWELINWVFIVCVDILIARYMSIRSLAYLVVSVFFGYGMHPGAAHFIQEHYVFRDGQETYSYYGSGNILYLNIGLHNEHHDFPQIPWTRIMKLRQIATEFYDPLYAHTSWVGVIVRFIASPMLGPQARLVRSYDSHKVGRSEYKVPTPSFSTKATEGIASSKLKKRRDSGVRADHFR</sequence>
<keyword evidence="2" id="KW-0472">Membrane</keyword>
<dbReference type="Pfam" id="PF00487">
    <property type="entry name" value="FA_desaturase"/>
    <property type="match status" value="1"/>
</dbReference>
<accession>A0A9W8GB68</accession>
<dbReference type="Pfam" id="PF08557">
    <property type="entry name" value="Lipid_DES"/>
    <property type="match status" value="1"/>
</dbReference>
<dbReference type="GO" id="GO:0042284">
    <property type="term" value="F:sphingolipid delta-4 desaturase activity"/>
    <property type="evidence" value="ECO:0007669"/>
    <property type="project" value="TreeGrafter"/>
</dbReference>
<evidence type="ECO:0000256" key="2">
    <source>
        <dbReference type="SAM" id="Phobius"/>
    </source>
</evidence>
<reference evidence="4" key="1">
    <citation type="submission" date="2022-07" db="EMBL/GenBank/DDBJ databases">
        <title>Phylogenomic reconstructions and comparative analyses of Kickxellomycotina fungi.</title>
        <authorList>
            <person name="Reynolds N.K."/>
            <person name="Stajich J.E."/>
            <person name="Barry K."/>
            <person name="Grigoriev I.V."/>
            <person name="Crous P."/>
            <person name="Smith M.E."/>
        </authorList>
    </citation>
    <scope>NUCLEOTIDE SEQUENCE</scope>
    <source>
        <strain evidence="4">NRRL 3115</strain>
    </source>
</reference>
<dbReference type="Proteomes" id="UP001151518">
    <property type="component" value="Unassembled WGS sequence"/>
</dbReference>
<evidence type="ECO:0000313" key="5">
    <source>
        <dbReference type="Proteomes" id="UP001151518"/>
    </source>
</evidence>
<feature type="transmembrane region" description="Helical" evidence="2">
    <location>
        <begin position="217"/>
        <end position="235"/>
    </location>
</feature>
<protein>
    <submittedName>
        <fullName evidence="4">Sphingolipid delta-4 desaturase</fullName>
    </submittedName>
</protein>
<feature type="region of interest" description="Disordered" evidence="1">
    <location>
        <begin position="361"/>
        <end position="392"/>
    </location>
</feature>
<dbReference type="AlphaFoldDB" id="A0A9W8GB68"/>
<keyword evidence="2" id="KW-1133">Transmembrane helix</keyword>
<dbReference type="SMART" id="SM01269">
    <property type="entry name" value="Lipid_DES"/>
    <property type="match status" value="1"/>
</dbReference>
<dbReference type="InterPro" id="IPR013866">
    <property type="entry name" value="Sphingolipid_d4-desaturase_N"/>
</dbReference>
<dbReference type="OrthoDB" id="200948at2759"/>
<feature type="transmembrane region" description="Helical" evidence="2">
    <location>
        <begin position="98"/>
        <end position="123"/>
    </location>
</feature>
<dbReference type="PANTHER" id="PTHR12879">
    <property type="entry name" value="SPHINGOLIPID DELTA 4 DESATURASE/C-4 HYDROXYLASE PROTEIN DES2"/>
    <property type="match status" value="1"/>
</dbReference>
<proteinExistence type="predicted"/>
<dbReference type="GO" id="GO:0016020">
    <property type="term" value="C:membrane"/>
    <property type="evidence" value="ECO:0007669"/>
    <property type="project" value="GOC"/>
</dbReference>
<keyword evidence="2" id="KW-0812">Transmembrane</keyword>
<feature type="transmembrane region" description="Helical" evidence="2">
    <location>
        <begin position="72"/>
        <end position="92"/>
    </location>
</feature>
<gene>
    <name evidence="4" type="primary">DES1_2</name>
    <name evidence="4" type="ORF">GGI25_001372</name>
</gene>
<name>A0A9W8GB68_9FUNG</name>
<feature type="transmembrane region" description="Helical" evidence="2">
    <location>
        <begin position="241"/>
        <end position="262"/>
    </location>
</feature>
<evidence type="ECO:0000259" key="3">
    <source>
        <dbReference type="SMART" id="SM01269"/>
    </source>
</evidence>
<feature type="transmembrane region" description="Helical" evidence="2">
    <location>
        <begin position="189"/>
        <end position="205"/>
    </location>
</feature>
<feature type="compositionally biased region" description="Basic and acidic residues" evidence="1">
    <location>
        <begin position="383"/>
        <end position="392"/>
    </location>
</feature>
<dbReference type="EMBL" id="JANBTW010000010">
    <property type="protein sequence ID" value="KAJ2679682.1"/>
    <property type="molecule type" value="Genomic_DNA"/>
</dbReference>
<evidence type="ECO:0000313" key="4">
    <source>
        <dbReference type="EMBL" id="KAJ2679682.1"/>
    </source>
</evidence>
<dbReference type="InterPro" id="IPR005804">
    <property type="entry name" value="FA_desaturase_dom"/>
</dbReference>
<dbReference type="PANTHER" id="PTHR12879:SF8">
    <property type="entry name" value="SPHINGOLIPID DELTA(4)-DESATURASE DES1"/>
    <property type="match status" value="1"/>
</dbReference>
<evidence type="ECO:0000256" key="1">
    <source>
        <dbReference type="SAM" id="MobiDB-lite"/>
    </source>
</evidence>
<organism evidence="4 5">
    <name type="scientific">Coemansia spiralis</name>
    <dbReference type="NCBI Taxonomy" id="417178"/>
    <lineage>
        <taxon>Eukaryota</taxon>
        <taxon>Fungi</taxon>
        <taxon>Fungi incertae sedis</taxon>
        <taxon>Zoopagomycota</taxon>
        <taxon>Kickxellomycotina</taxon>
        <taxon>Kickxellomycetes</taxon>
        <taxon>Kickxellales</taxon>
        <taxon>Kickxellaceae</taxon>
        <taxon>Coemansia</taxon>
    </lineage>
</organism>